<keyword evidence="3" id="KW-1185">Reference proteome</keyword>
<proteinExistence type="predicted"/>
<gene>
    <name evidence="2" type="ordered locus">STAUR_7916</name>
</gene>
<evidence type="ECO:0000313" key="3">
    <source>
        <dbReference type="Proteomes" id="UP000001351"/>
    </source>
</evidence>
<organism evidence="2 3">
    <name type="scientific">Stigmatella aurantiaca (strain DW4/3-1)</name>
    <dbReference type="NCBI Taxonomy" id="378806"/>
    <lineage>
        <taxon>Bacteria</taxon>
        <taxon>Pseudomonadati</taxon>
        <taxon>Myxococcota</taxon>
        <taxon>Myxococcia</taxon>
        <taxon>Myxococcales</taxon>
        <taxon>Cystobacterineae</taxon>
        <taxon>Archangiaceae</taxon>
        <taxon>Stigmatella</taxon>
    </lineage>
</organism>
<dbReference type="EMBL" id="CP002271">
    <property type="protein sequence ID" value="ADO75671.1"/>
    <property type="molecule type" value="Genomic_DNA"/>
</dbReference>
<sequence>MAASNHARISSRCSGGFSVSLMMSLSSCAAMTLTIRPSSSAIVYLLAQRRRLSPYMHLSPAAKDAAISLLDEAASQISGDILETEIALREKRSPGAEKTRGLESLRFPSRFQTPLLARSTGLEPEASACLLRARC</sequence>
<accession>E3FPW8</accession>
<dbReference type="Proteomes" id="UP000001351">
    <property type="component" value="Chromosome"/>
</dbReference>
<dbReference type="AlphaFoldDB" id="E3FPW8"/>
<feature type="chain" id="PRO_5003169006" evidence="1">
    <location>
        <begin position="30"/>
        <end position="135"/>
    </location>
</feature>
<dbReference type="eggNOG" id="COG4974">
    <property type="taxonomic scope" value="Bacteria"/>
</dbReference>
<dbReference type="KEGG" id="sur:STAUR_7916"/>
<evidence type="ECO:0000313" key="2">
    <source>
        <dbReference type="EMBL" id="ADO75671.1"/>
    </source>
</evidence>
<keyword evidence="1" id="KW-0732">Signal</keyword>
<dbReference type="HOGENOM" id="CLU_1884532_0_0_7"/>
<feature type="signal peptide" evidence="1">
    <location>
        <begin position="1"/>
        <end position="29"/>
    </location>
</feature>
<name>E3FPW8_STIAD</name>
<reference evidence="2 3" key="1">
    <citation type="journal article" date="2011" name="Mol. Biol. Evol.">
        <title>Comparative genomic analysis of fruiting body formation in Myxococcales.</title>
        <authorList>
            <person name="Huntley S."/>
            <person name="Hamann N."/>
            <person name="Wegener-Feldbrugge S."/>
            <person name="Treuner-Lange A."/>
            <person name="Kube M."/>
            <person name="Reinhardt R."/>
            <person name="Klages S."/>
            <person name="Muller R."/>
            <person name="Ronning C.M."/>
            <person name="Nierman W.C."/>
            <person name="Sogaard-Andersen L."/>
        </authorList>
    </citation>
    <scope>NUCLEOTIDE SEQUENCE [LARGE SCALE GENOMIC DNA]</scope>
    <source>
        <strain evidence="2 3">DW4/3-1</strain>
    </source>
</reference>
<evidence type="ECO:0000256" key="1">
    <source>
        <dbReference type="SAM" id="SignalP"/>
    </source>
</evidence>
<protein>
    <submittedName>
        <fullName evidence="2">Phage integrase family protein</fullName>
    </submittedName>
</protein>